<accession>A0A0S2F3S3</accession>
<evidence type="ECO:0000313" key="1">
    <source>
        <dbReference type="EMBL" id="ALN78196.1"/>
    </source>
</evidence>
<evidence type="ECO:0000313" key="2">
    <source>
        <dbReference type="Proteomes" id="UP000060787"/>
    </source>
</evidence>
<name>A0A0S2F3S3_LYSAN</name>
<dbReference type="AlphaFoldDB" id="A0A0S2F3S3"/>
<sequence>MEEKNWRKRTVGTAWPSTGPIARALAHSHRLMASGELQG</sequence>
<organism evidence="1 2">
    <name type="scientific">Lysobacter antibioticus</name>
    <dbReference type="NCBI Taxonomy" id="84531"/>
    <lineage>
        <taxon>Bacteria</taxon>
        <taxon>Pseudomonadati</taxon>
        <taxon>Pseudomonadota</taxon>
        <taxon>Gammaproteobacteria</taxon>
        <taxon>Lysobacterales</taxon>
        <taxon>Lysobacteraceae</taxon>
        <taxon>Lysobacter</taxon>
    </lineage>
</organism>
<dbReference type="EMBL" id="CP011129">
    <property type="protein sequence ID" value="ALN78196.1"/>
    <property type="molecule type" value="Genomic_DNA"/>
</dbReference>
<reference evidence="1 2" key="1">
    <citation type="journal article" date="2015" name="BMC Genomics">
        <title>Comparative genomics and metabolic profiling of the genus Lysobacter.</title>
        <authorList>
            <person name="de Bruijn I."/>
            <person name="Cheng X."/>
            <person name="de Jager V."/>
            <person name="Exposito R.G."/>
            <person name="Watrous J."/>
            <person name="Patel N."/>
            <person name="Postma J."/>
            <person name="Dorrestein P.C."/>
            <person name="Kobayashi D."/>
            <person name="Raaijmakers J.M."/>
        </authorList>
    </citation>
    <scope>NUCLEOTIDE SEQUENCE [LARGE SCALE GENOMIC DNA]</scope>
    <source>
        <strain evidence="1 2">76</strain>
    </source>
</reference>
<dbReference type="KEGG" id="lab:LA76x_0034"/>
<proteinExistence type="predicted"/>
<keyword evidence="2" id="KW-1185">Reference proteome</keyword>
<dbReference type="STRING" id="84531.LA76x_0034"/>
<dbReference type="Proteomes" id="UP000060787">
    <property type="component" value="Chromosome"/>
</dbReference>
<protein>
    <submittedName>
        <fullName evidence="1">Uncharacterized protein</fullName>
    </submittedName>
</protein>
<gene>
    <name evidence="1" type="ORF">LA76x_0034</name>
</gene>